<dbReference type="EMBL" id="BMAO01026409">
    <property type="protein sequence ID" value="GFR09520.1"/>
    <property type="molecule type" value="Genomic_DNA"/>
</dbReference>
<evidence type="ECO:0000313" key="3">
    <source>
        <dbReference type="Proteomes" id="UP000887116"/>
    </source>
</evidence>
<protein>
    <submittedName>
        <fullName evidence="2">Initiator protein NS1</fullName>
    </submittedName>
</protein>
<feature type="region of interest" description="Disordered" evidence="1">
    <location>
        <begin position="423"/>
        <end position="468"/>
    </location>
</feature>
<keyword evidence="3" id="KW-1185">Reference proteome</keyword>
<organism evidence="2 3">
    <name type="scientific">Trichonephila clavata</name>
    <name type="common">Joro spider</name>
    <name type="synonym">Nephila clavata</name>
    <dbReference type="NCBI Taxonomy" id="2740835"/>
    <lineage>
        <taxon>Eukaryota</taxon>
        <taxon>Metazoa</taxon>
        <taxon>Ecdysozoa</taxon>
        <taxon>Arthropoda</taxon>
        <taxon>Chelicerata</taxon>
        <taxon>Arachnida</taxon>
        <taxon>Araneae</taxon>
        <taxon>Araneomorphae</taxon>
        <taxon>Entelegynae</taxon>
        <taxon>Araneoidea</taxon>
        <taxon>Nephilidae</taxon>
        <taxon>Trichonephila</taxon>
    </lineage>
</organism>
<feature type="compositionally biased region" description="Polar residues" evidence="1">
    <location>
        <begin position="15"/>
        <end position="33"/>
    </location>
</feature>
<feature type="compositionally biased region" description="Basic and acidic residues" evidence="1">
    <location>
        <begin position="80"/>
        <end position="158"/>
    </location>
</feature>
<dbReference type="Proteomes" id="UP000887116">
    <property type="component" value="Unassembled WGS sequence"/>
</dbReference>
<name>A0A8X6LH05_TRICU</name>
<feature type="compositionally biased region" description="Polar residues" evidence="1">
    <location>
        <begin position="185"/>
        <end position="199"/>
    </location>
</feature>
<evidence type="ECO:0000313" key="2">
    <source>
        <dbReference type="EMBL" id="GFR09520.1"/>
    </source>
</evidence>
<evidence type="ECO:0000256" key="1">
    <source>
        <dbReference type="SAM" id="MobiDB-lite"/>
    </source>
</evidence>
<feature type="non-terminal residue" evidence="2">
    <location>
        <position position="1"/>
    </location>
</feature>
<accession>A0A8X6LH05</accession>
<gene>
    <name evidence="2" type="primary">NS1</name>
    <name evidence="2" type="ORF">TNCT_392711</name>
</gene>
<proteinExistence type="predicted"/>
<sequence>PSSRERHFLSDSHQTHTTGSGQIGQTNSLSSKSFVLIRRLRRLERLERRRTTRIARAESQATESRDEEVTTSPPPPESQPLRDSRRNSPPRDSRRNSPPRDSRRNSPPRDSRRNSPPRDSRRNSPPRDSRRNSPPRDSRRNSPPRDSRRNSPPRDSRRNSPPRASRRNNFQTRWGGGEIGPGFQSYGNFNQSEPLNTGENHTDFGCLGKPDLDDGTGTAVQPEIVGRFDPVSEQPLENQTSAHLRLRVIKSLNPDLYYSFKTELLDIFRESLGVLLNTSFGPSRRYISDVLVLGNGKERRQLLEWLERNGATFPGQLYGYVEEETHIHIVHDCAYSNRSCRCKWRNHPGIRSTIKKPIRRPKFIGQFSWLDWFYVIVYFLMSKRGGEKKVWIAGRVRRLPGGPESVRWEALRARAENFLERERERIQRDSEPEEPSDVNGKQAVSKRLRGPAETRADLRNSASSHSFF</sequence>
<comment type="caution">
    <text evidence="2">The sequence shown here is derived from an EMBL/GenBank/DDBJ whole genome shotgun (WGS) entry which is preliminary data.</text>
</comment>
<feature type="compositionally biased region" description="Basic and acidic residues" evidence="1">
    <location>
        <begin position="1"/>
        <end position="14"/>
    </location>
</feature>
<feature type="compositionally biased region" description="Low complexity" evidence="1">
    <location>
        <begin position="159"/>
        <end position="169"/>
    </location>
</feature>
<dbReference type="AlphaFoldDB" id="A0A8X6LH05"/>
<feature type="region of interest" description="Disordered" evidence="1">
    <location>
        <begin position="1"/>
        <end position="204"/>
    </location>
</feature>
<reference evidence="2" key="1">
    <citation type="submission" date="2020-07" db="EMBL/GenBank/DDBJ databases">
        <title>Multicomponent nature underlies the extraordinary mechanical properties of spider dragline silk.</title>
        <authorList>
            <person name="Kono N."/>
            <person name="Nakamura H."/>
            <person name="Mori M."/>
            <person name="Yoshida Y."/>
            <person name="Ohtoshi R."/>
            <person name="Malay A.D."/>
            <person name="Moran D.A.P."/>
            <person name="Tomita M."/>
            <person name="Numata K."/>
            <person name="Arakawa K."/>
        </authorList>
    </citation>
    <scope>NUCLEOTIDE SEQUENCE</scope>
</reference>
<dbReference type="OrthoDB" id="8067424at2759"/>